<dbReference type="Proteomes" id="UP000235672">
    <property type="component" value="Unassembled WGS sequence"/>
</dbReference>
<keyword evidence="3" id="KW-1185">Reference proteome</keyword>
<feature type="region of interest" description="Disordered" evidence="1">
    <location>
        <begin position="68"/>
        <end position="89"/>
    </location>
</feature>
<organism evidence="2 3">
    <name type="scientific">Hyaloscypha hepaticicola</name>
    <dbReference type="NCBI Taxonomy" id="2082293"/>
    <lineage>
        <taxon>Eukaryota</taxon>
        <taxon>Fungi</taxon>
        <taxon>Dikarya</taxon>
        <taxon>Ascomycota</taxon>
        <taxon>Pezizomycotina</taxon>
        <taxon>Leotiomycetes</taxon>
        <taxon>Helotiales</taxon>
        <taxon>Hyaloscyphaceae</taxon>
        <taxon>Hyaloscypha</taxon>
    </lineage>
</organism>
<evidence type="ECO:0000256" key="1">
    <source>
        <dbReference type="SAM" id="MobiDB-lite"/>
    </source>
</evidence>
<reference evidence="2 3" key="1">
    <citation type="submission" date="2016-05" db="EMBL/GenBank/DDBJ databases">
        <title>A degradative enzymes factory behind the ericoid mycorrhizal symbiosis.</title>
        <authorList>
            <consortium name="DOE Joint Genome Institute"/>
            <person name="Martino E."/>
            <person name="Morin E."/>
            <person name="Grelet G."/>
            <person name="Kuo A."/>
            <person name="Kohler A."/>
            <person name="Daghino S."/>
            <person name="Barry K."/>
            <person name="Choi C."/>
            <person name="Cichocki N."/>
            <person name="Clum A."/>
            <person name="Copeland A."/>
            <person name="Hainaut M."/>
            <person name="Haridas S."/>
            <person name="Labutti K."/>
            <person name="Lindquist E."/>
            <person name="Lipzen A."/>
            <person name="Khouja H.-R."/>
            <person name="Murat C."/>
            <person name="Ohm R."/>
            <person name="Olson A."/>
            <person name="Spatafora J."/>
            <person name="Veneault-Fourrey C."/>
            <person name="Henrissat B."/>
            <person name="Grigoriev I."/>
            <person name="Martin F."/>
            <person name="Perotto S."/>
        </authorList>
    </citation>
    <scope>NUCLEOTIDE SEQUENCE [LARGE SCALE GENOMIC DNA]</scope>
    <source>
        <strain evidence="2 3">UAMH 7357</strain>
    </source>
</reference>
<sequence length="257" mass="29586">MAVLSKHEESNLRQSVEALLGTKGYEITVTETRESCVRYKDTEEATNFQAQEASKNESDIIAIQEEEVASKTSSENDSPLSTPSTPQSKSDIFRLNRKKALHLSQKWIRRYKRLLRDTPTLEEGKLQVRSKAFCFIRRNRRGRNAELKALISYSYKIMRLEVKPRGWIRRLLEEMLKLATKFGMSLTKPRHPNSFRLRAIATKLVGEIEKIEESPGSATQEEADKGFFNKNLGTWGSWSESEWEKVRDGRQSGKTVK</sequence>
<name>A0A2J6QLQ1_9HELO</name>
<feature type="compositionally biased region" description="Polar residues" evidence="1">
    <location>
        <begin position="70"/>
        <end position="89"/>
    </location>
</feature>
<dbReference type="AlphaFoldDB" id="A0A2J6QLQ1"/>
<proteinExistence type="predicted"/>
<protein>
    <submittedName>
        <fullName evidence="2">Uncharacterized protein</fullName>
    </submittedName>
</protein>
<gene>
    <name evidence="2" type="ORF">NA56DRAFT_726095</name>
</gene>
<evidence type="ECO:0000313" key="3">
    <source>
        <dbReference type="Proteomes" id="UP000235672"/>
    </source>
</evidence>
<evidence type="ECO:0000313" key="2">
    <source>
        <dbReference type="EMBL" id="PMD27208.1"/>
    </source>
</evidence>
<dbReference type="EMBL" id="KZ613466">
    <property type="protein sequence ID" value="PMD27208.1"/>
    <property type="molecule type" value="Genomic_DNA"/>
</dbReference>
<accession>A0A2J6QLQ1</accession>